<dbReference type="PANTHER" id="PTHR11178">
    <property type="entry name" value="IRON-SULFUR CLUSTER SCAFFOLD PROTEIN NFU-RELATED"/>
    <property type="match status" value="1"/>
</dbReference>
<proteinExistence type="inferred from homology"/>
<dbReference type="GO" id="GO:0051536">
    <property type="term" value="F:iron-sulfur cluster binding"/>
    <property type="evidence" value="ECO:0007669"/>
    <property type="project" value="InterPro"/>
</dbReference>
<dbReference type="InterPro" id="IPR001075">
    <property type="entry name" value="NIF_FeS_clus_asmbl_NifU_C"/>
</dbReference>
<dbReference type="Gene3D" id="3.30.300.130">
    <property type="entry name" value="Fe-S cluster assembly (FSCA)"/>
    <property type="match status" value="2"/>
</dbReference>
<evidence type="ECO:0000259" key="3">
    <source>
        <dbReference type="Pfam" id="PF01106"/>
    </source>
</evidence>
<dbReference type="EMBL" id="VWRR01000010">
    <property type="protein sequence ID" value="KAF6002424.1"/>
    <property type="molecule type" value="Genomic_DNA"/>
</dbReference>
<dbReference type="GO" id="GO:0009536">
    <property type="term" value="C:plastid"/>
    <property type="evidence" value="ECO:0007669"/>
    <property type="project" value="UniProtKB-ARBA"/>
</dbReference>
<evidence type="ECO:0000256" key="1">
    <source>
        <dbReference type="ARBA" id="ARBA00006420"/>
    </source>
</evidence>
<dbReference type="GO" id="GO:0016226">
    <property type="term" value="P:iron-sulfur cluster assembly"/>
    <property type="evidence" value="ECO:0007669"/>
    <property type="project" value="InterPro"/>
</dbReference>
<dbReference type="Proteomes" id="UP000530660">
    <property type="component" value="Unassembled WGS sequence"/>
</dbReference>
<reference evidence="4 5" key="1">
    <citation type="journal article" date="2020" name="J. Phycol.">
        <title>Comparative genome analysis reveals Cyanidiococcus gen. nov., a new extremophilic red algal genus sister to Cyanidioschyzon (Cyanidioschyzonaceae, Rhodophyta).</title>
        <authorList>
            <person name="Liu S.-L."/>
            <person name="Chiang Y.-R."/>
            <person name="Yoon H.S."/>
            <person name="Fu H.-Y."/>
        </authorList>
    </citation>
    <scope>NUCLEOTIDE SEQUENCE [LARGE SCALE GENOMIC DNA]</scope>
    <source>
        <strain evidence="4 5">THAL066</strain>
    </source>
</reference>
<feature type="domain" description="NIF system FeS cluster assembly NifU C-terminal" evidence="3">
    <location>
        <begin position="67"/>
        <end position="132"/>
    </location>
</feature>
<evidence type="ECO:0000313" key="5">
    <source>
        <dbReference type="Proteomes" id="UP000530660"/>
    </source>
</evidence>
<dbReference type="GO" id="GO:0005198">
    <property type="term" value="F:structural molecule activity"/>
    <property type="evidence" value="ECO:0007669"/>
    <property type="project" value="UniProtKB-ARBA"/>
</dbReference>
<gene>
    <name evidence="4" type="ORF">F1559_001983</name>
</gene>
<keyword evidence="5" id="KW-1185">Reference proteome</keyword>
<dbReference type="AlphaFoldDB" id="A0A7J7II60"/>
<dbReference type="InterPro" id="IPR034904">
    <property type="entry name" value="FSCA_dom_sf"/>
</dbReference>
<comment type="similarity">
    <text evidence="1">Belongs to the NifU family.</text>
</comment>
<dbReference type="GO" id="GO:0005739">
    <property type="term" value="C:mitochondrion"/>
    <property type="evidence" value="ECO:0007669"/>
    <property type="project" value="TreeGrafter"/>
</dbReference>
<sequence>MGFVFGSATLVGLRGPLGTRTLSTRRCFSKRGPSLVRPARRPRFGTARPGAHMTATSEPLTLSEESVELVLDELRPYLMSDGGNVSIVEIDGATVRLKLEGACGSCPSSTMTMKLGIEKRLRERIPEIESVVAVEEAGEQLSSEGVEEVLDQVRPFLKIAGGSIQLASITNLDGPAPVVTLQLAGTGAAVQSVKVEISSRIRRRFPRIAQIVFA</sequence>
<dbReference type="FunFam" id="3.30.300.130:FF:000003">
    <property type="entry name" value="NifU-like protein 3, chloroplastic"/>
    <property type="match status" value="1"/>
</dbReference>
<comment type="caution">
    <text evidence="4">The sequence shown here is derived from an EMBL/GenBank/DDBJ whole genome shotgun (WGS) entry which is preliminary data.</text>
</comment>
<name>A0A7J7II60_9RHOD</name>
<protein>
    <recommendedName>
        <fullName evidence="3">NIF system FeS cluster assembly NifU C-terminal domain-containing protein</fullName>
    </recommendedName>
</protein>
<organism evidence="4 5">
    <name type="scientific">Cyanidiococcus yangmingshanensis</name>
    <dbReference type="NCBI Taxonomy" id="2690220"/>
    <lineage>
        <taxon>Eukaryota</taxon>
        <taxon>Rhodophyta</taxon>
        <taxon>Bangiophyceae</taxon>
        <taxon>Cyanidiales</taxon>
        <taxon>Cyanidiaceae</taxon>
        <taxon>Cyanidiococcus</taxon>
    </lineage>
</organism>
<dbReference type="Pfam" id="PF01106">
    <property type="entry name" value="NifU"/>
    <property type="match status" value="1"/>
</dbReference>
<evidence type="ECO:0000313" key="4">
    <source>
        <dbReference type="EMBL" id="KAF6002424.1"/>
    </source>
</evidence>
<feature type="region of interest" description="Disordered" evidence="2">
    <location>
        <begin position="40"/>
        <end position="59"/>
    </location>
</feature>
<dbReference type="GO" id="GO:0005506">
    <property type="term" value="F:iron ion binding"/>
    <property type="evidence" value="ECO:0007669"/>
    <property type="project" value="InterPro"/>
</dbReference>
<dbReference type="PANTHER" id="PTHR11178:SF25">
    <property type="entry name" value="NIFU-LIKE PROTEIN 3, CHLOROPLASTIC"/>
    <property type="match status" value="1"/>
</dbReference>
<dbReference type="SUPFAM" id="SSF117916">
    <property type="entry name" value="Fe-S cluster assembly (FSCA) domain-like"/>
    <property type="match status" value="2"/>
</dbReference>
<dbReference type="OrthoDB" id="565552at2759"/>
<accession>A0A7J7II60</accession>
<evidence type="ECO:0000256" key="2">
    <source>
        <dbReference type="SAM" id="MobiDB-lite"/>
    </source>
</evidence>